<feature type="transmembrane region" description="Helical" evidence="1">
    <location>
        <begin position="12"/>
        <end position="33"/>
    </location>
</feature>
<comment type="caution">
    <text evidence="2">The sequence shown here is derived from an EMBL/GenBank/DDBJ whole genome shotgun (WGS) entry which is preliminary data.</text>
</comment>
<keyword evidence="3" id="KW-1185">Reference proteome</keyword>
<dbReference type="AlphaFoldDB" id="A0A5C5V1N8"/>
<dbReference type="Proteomes" id="UP000316714">
    <property type="component" value="Unassembled WGS sequence"/>
</dbReference>
<proteinExistence type="predicted"/>
<protein>
    <submittedName>
        <fullName evidence="2">Uncharacterized protein</fullName>
    </submittedName>
</protein>
<gene>
    <name evidence="2" type="ORF">KOR34_41510</name>
</gene>
<accession>A0A5C5V1N8</accession>
<reference evidence="2 3" key="1">
    <citation type="submission" date="2019-02" db="EMBL/GenBank/DDBJ databases">
        <title>Deep-cultivation of Planctomycetes and their phenomic and genomic characterization uncovers novel biology.</title>
        <authorList>
            <person name="Wiegand S."/>
            <person name="Jogler M."/>
            <person name="Boedeker C."/>
            <person name="Pinto D."/>
            <person name="Vollmers J."/>
            <person name="Rivas-Marin E."/>
            <person name="Kohn T."/>
            <person name="Peeters S.H."/>
            <person name="Heuer A."/>
            <person name="Rast P."/>
            <person name="Oberbeckmann S."/>
            <person name="Bunk B."/>
            <person name="Jeske O."/>
            <person name="Meyerdierks A."/>
            <person name="Storesund J.E."/>
            <person name="Kallscheuer N."/>
            <person name="Luecker S."/>
            <person name="Lage O.M."/>
            <person name="Pohl T."/>
            <person name="Merkel B.J."/>
            <person name="Hornburger P."/>
            <person name="Mueller R.-W."/>
            <person name="Bruemmer F."/>
            <person name="Labrenz M."/>
            <person name="Spormann A.M."/>
            <person name="Op Den Camp H."/>
            <person name="Overmann J."/>
            <person name="Amann R."/>
            <person name="Jetten M.S.M."/>
            <person name="Mascher T."/>
            <person name="Medema M.H."/>
            <person name="Devos D.P."/>
            <person name="Kaster A.-K."/>
            <person name="Ovreas L."/>
            <person name="Rohde M."/>
            <person name="Galperin M.Y."/>
            <person name="Jogler C."/>
        </authorList>
    </citation>
    <scope>NUCLEOTIDE SEQUENCE [LARGE SCALE GENOMIC DNA]</scope>
    <source>
        <strain evidence="2 3">KOR34</strain>
    </source>
</reference>
<keyword evidence="1" id="KW-1133">Transmembrane helix</keyword>
<sequence>MNDPQPQRFNLWTVLSTLTFVSLFCGMCIFAFGQNGGNLVLSQVAGVLTVGGLVSGLVWGVRRLLGKK</sequence>
<dbReference type="EMBL" id="SIHJ01000003">
    <property type="protein sequence ID" value="TWT32388.1"/>
    <property type="molecule type" value="Genomic_DNA"/>
</dbReference>
<dbReference type="RefSeq" id="WP_146567709.1">
    <property type="nucleotide sequence ID" value="NZ_SIHJ01000003.1"/>
</dbReference>
<evidence type="ECO:0000313" key="2">
    <source>
        <dbReference type="EMBL" id="TWT32388.1"/>
    </source>
</evidence>
<feature type="transmembrane region" description="Helical" evidence="1">
    <location>
        <begin position="39"/>
        <end position="61"/>
    </location>
</feature>
<name>A0A5C5V1N8_9BACT</name>
<organism evidence="2 3">
    <name type="scientific">Posidoniimonas corsicana</name>
    <dbReference type="NCBI Taxonomy" id="1938618"/>
    <lineage>
        <taxon>Bacteria</taxon>
        <taxon>Pseudomonadati</taxon>
        <taxon>Planctomycetota</taxon>
        <taxon>Planctomycetia</taxon>
        <taxon>Pirellulales</taxon>
        <taxon>Lacipirellulaceae</taxon>
        <taxon>Posidoniimonas</taxon>
    </lineage>
</organism>
<keyword evidence="1" id="KW-0812">Transmembrane</keyword>
<evidence type="ECO:0000313" key="3">
    <source>
        <dbReference type="Proteomes" id="UP000316714"/>
    </source>
</evidence>
<keyword evidence="1" id="KW-0472">Membrane</keyword>
<evidence type="ECO:0000256" key="1">
    <source>
        <dbReference type="SAM" id="Phobius"/>
    </source>
</evidence>